<dbReference type="Gene3D" id="3.40.50.2300">
    <property type="match status" value="1"/>
</dbReference>
<dbReference type="InterPro" id="IPR016032">
    <property type="entry name" value="Sig_transdc_resp-reg_C-effctor"/>
</dbReference>
<dbReference type="SMART" id="SM00421">
    <property type="entry name" value="HTH_LUXR"/>
    <property type="match status" value="1"/>
</dbReference>
<dbReference type="SUPFAM" id="SSF52172">
    <property type="entry name" value="CheY-like"/>
    <property type="match status" value="1"/>
</dbReference>
<keyword evidence="2" id="KW-0238">DNA-binding</keyword>
<dbReference type="SUPFAM" id="SSF46894">
    <property type="entry name" value="C-terminal effector domain of the bipartite response regulators"/>
    <property type="match status" value="1"/>
</dbReference>
<dbReference type="GO" id="GO:0003677">
    <property type="term" value="F:DNA binding"/>
    <property type="evidence" value="ECO:0007669"/>
    <property type="project" value="UniProtKB-KW"/>
</dbReference>
<dbReference type="RefSeq" id="WP_154546525.1">
    <property type="nucleotide sequence ID" value="NZ_VUMY01000026.1"/>
</dbReference>
<evidence type="ECO:0000313" key="6">
    <source>
        <dbReference type="Proteomes" id="UP000442535"/>
    </source>
</evidence>
<proteinExistence type="predicted"/>
<name>A0A7K0K6L2_9ACTO</name>
<dbReference type="InterPro" id="IPR001789">
    <property type="entry name" value="Sig_transdc_resp-reg_receiver"/>
</dbReference>
<dbReference type="PROSITE" id="PS50110">
    <property type="entry name" value="RESPONSE_REGULATORY"/>
    <property type="match status" value="1"/>
</dbReference>
<dbReference type="InterPro" id="IPR011006">
    <property type="entry name" value="CheY-like_superfamily"/>
</dbReference>
<dbReference type="Pfam" id="PF00196">
    <property type="entry name" value="GerE"/>
    <property type="match status" value="1"/>
</dbReference>
<keyword evidence="6" id="KW-1185">Reference proteome</keyword>
<feature type="modified residue" description="4-aspartylphosphate" evidence="3">
    <location>
        <position position="61"/>
    </location>
</feature>
<accession>A0A7K0K6L2</accession>
<dbReference type="InterPro" id="IPR000792">
    <property type="entry name" value="Tscrpt_reg_LuxR_C"/>
</dbReference>
<evidence type="ECO:0000259" key="4">
    <source>
        <dbReference type="PROSITE" id="PS50110"/>
    </source>
</evidence>
<dbReference type="Proteomes" id="UP000442535">
    <property type="component" value="Unassembled WGS sequence"/>
</dbReference>
<comment type="caution">
    <text evidence="5">The sequence shown here is derived from an EMBL/GenBank/DDBJ whole genome shotgun (WGS) entry which is preliminary data.</text>
</comment>
<evidence type="ECO:0000256" key="3">
    <source>
        <dbReference type="PROSITE-ProRule" id="PRU00169"/>
    </source>
</evidence>
<sequence length="227" mass="25261">MTNNEDSVLRVIFADDDPLYLEQESILLRRQSSLDLAGTANSGTALLELAARIEWDVALLDIGMPVLDGIATLQRLLEQRPEAVVLMLTAFERPETLRQALGAGAKGFLTKDTPSGEIAELIHRAYQGKTVLDDRPLDMLRDYYLRGEPEPVDPEFARRLAELPPRLRKVADCLAQSMTNREISRATGLAENTVGSYVRDVITELGARRGEIAVKMGQLELKPENYQ</sequence>
<evidence type="ECO:0000313" key="5">
    <source>
        <dbReference type="EMBL" id="MST50645.1"/>
    </source>
</evidence>
<dbReference type="SMART" id="SM00448">
    <property type="entry name" value="REC"/>
    <property type="match status" value="1"/>
</dbReference>
<dbReference type="CDD" id="cd17535">
    <property type="entry name" value="REC_NarL-like"/>
    <property type="match status" value="1"/>
</dbReference>
<gene>
    <name evidence="5" type="ORF">FYJ63_10505</name>
</gene>
<organism evidence="5 6">
    <name type="scientific">Mobiluncus porci</name>
    <dbReference type="NCBI Taxonomy" id="2652278"/>
    <lineage>
        <taxon>Bacteria</taxon>
        <taxon>Bacillati</taxon>
        <taxon>Actinomycetota</taxon>
        <taxon>Actinomycetes</taxon>
        <taxon>Actinomycetales</taxon>
        <taxon>Actinomycetaceae</taxon>
        <taxon>Mobiluncus</taxon>
    </lineage>
</organism>
<reference evidence="5 6" key="1">
    <citation type="submission" date="2019-08" db="EMBL/GenBank/DDBJ databases">
        <title>In-depth cultivation of the pig gut microbiome towards novel bacterial diversity and tailored functional studies.</title>
        <authorList>
            <person name="Wylensek D."/>
            <person name="Hitch T.C.A."/>
            <person name="Clavel T."/>
        </authorList>
    </citation>
    <scope>NUCLEOTIDE SEQUENCE [LARGE SCALE GENOMIC DNA]</scope>
    <source>
        <strain evidence="5 6">RF-GAM-744-WT-7</strain>
    </source>
</reference>
<dbReference type="InterPro" id="IPR058245">
    <property type="entry name" value="NreC/VraR/RcsB-like_REC"/>
</dbReference>
<dbReference type="PANTHER" id="PTHR43214">
    <property type="entry name" value="TWO-COMPONENT RESPONSE REGULATOR"/>
    <property type="match status" value="1"/>
</dbReference>
<dbReference type="Pfam" id="PF00072">
    <property type="entry name" value="Response_reg"/>
    <property type="match status" value="1"/>
</dbReference>
<evidence type="ECO:0000256" key="1">
    <source>
        <dbReference type="ARBA" id="ARBA00022553"/>
    </source>
</evidence>
<dbReference type="GO" id="GO:0006355">
    <property type="term" value="P:regulation of DNA-templated transcription"/>
    <property type="evidence" value="ECO:0007669"/>
    <property type="project" value="InterPro"/>
</dbReference>
<dbReference type="InterPro" id="IPR039420">
    <property type="entry name" value="WalR-like"/>
</dbReference>
<keyword evidence="1 3" id="KW-0597">Phosphoprotein</keyword>
<dbReference type="AlphaFoldDB" id="A0A7K0K6L2"/>
<feature type="domain" description="Response regulatory" evidence="4">
    <location>
        <begin position="10"/>
        <end position="126"/>
    </location>
</feature>
<evidence type="ECO:0000256" key="2">
    <source>
        <dbReference type="ARBA" id="ARBA00023125"/>
    </source>
</evidence>
<protein>
    <submittedName>
        <fullName evidence="5">Response regulator transcription factor</fullName>
    </submittedName>
</protein>
<dbReference type="EMBL" id="VUMY01000026">
    <property type="protein sequence ID" value="MST50645.1"/>
    <property type="molecule type" value="Genomic_DNA"/>
</dbReference>
<dbReference type="GO" id="GO:0000160">
    <property type="term" value="P:phosphorelay signal transduction system"/>
    <property type="evidence" value="ECO:0007669"/>
    <property type="project" value="InterPro"/>
</dbReference>